<keyword evidence="2" id="KW-1185">Reference proteome</keyword>
<comment type="caution">
    <text evidence="1">The sequence shown here is derived from an EMBL/GenBank/DDBJ whole genome shotgun (WGS) entry which is preliminary data.</text>
</comment>
<dbReference type="AlphaFoldDB" id="A0AAP0NUJ9"/>
<name>A0AAP0NUJ9_9MAGN</name>
<accession>A0AAP0NUJ9</accession>
<organism evidence="1 2">
    <name type="scientific">Stephania cephalantha</name>
    <dbReference type="NCBI Taxonomy" id="152367"/>
    <lineage>
        <taxon>Eukaryota</taxon>
        <taxon>Viridiplantae</taxon>
        <taxon>Streptophyta</taxon>
        <taxon>Embryophyta</taxon>
        <taxon>Tracheophyta</taxon>
        <taxon>Spermatophyta</taxon>
        <taxon>Magnoliopsida</taxon>
        <taxon>Ranunculales</taxon>
        <taxon>Menispermaceae</taxon>
        <taxon>Menispermoideae</taxon>
        <taxon>Cissampelideae</taxon>
        <taxon>Stephania</taxon>
    </lineage>
</organism>
<proteinExistence type="predicted"/>
<sequence length="71" mass="8220">MLFTATAINEFPLLAFTIIIIYNSNYHHHDLTTQSIAIPTVPTVLFEKWERNMELRESSREKSSTAGEKHE</sequence>
<gene>
    <name evidence="1" type="ORF">Scep_016857</name>
</gene>
<protein>
    <submittedName>
        <fullName evidence="1">Uncharacterized protein</fullName>
    </submittedName>
</protein>
<reference evidence="1 2" key="1">
    <citation type="submission" date="2024-01" db="EMBL/GenBank/DDBJ databases">
        <title>Genome assemblies of Stephania.</title>
        <authorList>
            <person name="Yang L."/>
        </authorList>
    </citation>
    <scope>NUCLEOTIDE SEQUENCE [LARGE SCALE GENOMIC DNA]</scope>
    <source>
        <strain evidence="1">JXDWG</strain>
        <tissue evidence="1">Leaf</tissue>
    </source>
</reference>
<evidence type="ECO:0000313" key="2">
    <source>
        <dbReference type="Proteomes" id="UP001419268"/>
    </source>
</evidence>
<evidence type="ECO:0000313" key="1">
    <source>
        <dbReference type="EMBL" id="KAK9118764.1"/>
    </source>
</evidence>
<dbReference type="Proteomes" id="UP001419268">
    <property type="component" value="Unassembled WGS sequence"/>
</dbReference>
<dbReference type="EMBL" id="JBBNAG010000007">
    <property type="protein sequence ID" value="KAK9118764.1"/>
    <property type="molecule type" value="Genomic_DNA"/>
</dbReference>